<dbReference type="SUPFAM" id="SSF141371">
    <property type="entry name" value="PilZ domain-like"/>
    <property type="match status" value="1"/>
</dbReference>
<feature type="domain" description="PilZ" evidence="1">
    <location>
        <begin position="7"/>
        <end position="102"/>
    </location>
</feature>
<dbReference type="InterPro" id="IPR009875">
    <property type="entry name" value="PilZ_domain"/>
</dbReference>
<dbReference type="OrthoDB" id="9807642at2"/>
<gene>
    <name evidence="2" type="ORF">COMA1_11778</name>
</gene>
<evidence type="ECO:0000313" key="2">
    <source>
        <dbReference type="EMBL" id="CUS34586.1"/>
    </source>
</evidence>
<dbReference type="Gene3D" id="2.40.10.220">
    <property type="entry name" value="predicted glycosyltransferase like domains"/>
    <property type="match status" value="1"/>
</dbReference>
<protein>
    <recommendedName>
        <fullName evidence="1">PilZ domain-containing protein</fullName>
    </recommendedName>
</protein>
<dbReference type="EMBL" id="CZQA01000001">
    <property type="protein sequence ID" value="CUS34586.1"/>
    <property type="molecule type" value="Genomic_DNA"/>
</dbReference>
<sequence>MSSIVTRRMYRRLEAEYPCCYLMPHCVRLAAMRDISLNGFRVRCLSAPLAQTIIRVQLWLPDQKDGLEIDQAVVRWTEPYEFGVQIVSLSNDADRRLAGHIEQLLHRQASGGSAEDARGQASALLKHRA</sequence>
<dbReference type="Pfam" id="PF07238">
    <property type="entry name" value="PilZ"/>
    <property type="match status" value="1"/>
</dbReference>
<dbReference type="GO" id="GO:0035438">
    <property type="term" value="F:cyclic-di-GMP binding"/>
    <property type="evidence" value="ECO:0007669"/>
    <property type="project" value="InterPro"/>
</dbReference>
<keyword evidence="3" id="KW-1185">Reference proteome</keyword>
<organism evidence="2 3">
    <name type="scientific">Candidatus Nitrospira nitrosa</name>
    <dbReference type="NCBI Taxonomy" id="1742972"/>
    <lineage>
        <taxon>Bacteria</taxon>
        <taxon>Pseudomonadati</taxon>
        <taxon>Nitrospirota</taxon>
        <taxon>Nitrospiria</taxon>
        <taxon>Nitrospirales</taxon>
        <taxon>Nitrospiraceae</taxon>
        <taxon>Nitrospira</taxon>
    </lineage>
</organism>
<evidence type="ECO:0000259" key="1">
    <source>
        <dbReference type="Pfam" id="PF07238"/>
    </source>
</evidence>
<reference evidence="2 3" key="1">
    <citation type="submission" date="2015-10" db="EMBL/GenBank/DDBJ databases">
        <authorList>
            <person name="Gilbert D.G."/>
        </authorList>
    </citation>
    <scope>NUCLEOTIDE SEQUENCE [LARGE SCALE GENOMIC DNA]</scope>
    <source>
        <strain evidence="2">COMA1</strain>
    </source>
</reference>
<evidence type="ECO:0000313" key="3">
    <source>
        <dbReference type="Proteomes" id="UP000199032"/>
    </source>
</evidence>
<dbReference type="AlphaFoldDB" id="A0A0S4LCZ3"/>
<name>A0A0S4LCZ3_9BACT</name>
<dbReference type="RefSeq" id="WP_090746591.1">
    <property type="nucleotide sequence ID" value="NZ_CZQA01000001.1"/>
</dbReference>
<accession>A0A0S4LCZ3</accession>
<proteinExistence type="predicted"/>
<dbReference type="Proteomes" id="UP000199032">
    <property type="component" value="Unassembled WGS sequence"/>
</dbReference>